<keyword evidence="1" id="KW-0812">Transmembrane</keyword>
<accession>A7F3S5</accession>
<evidence type="ECO:0000313" key="3">
    <source>
        <dbReference type="Proteomes" id="UP000001312"/>
    </source>
</evidence>
<dbReference type="Proteomes" id="UP000001312">
    <property type="component" value="Unassembled WGS sequence"/>
</dbReference>
<keyword evidence="3" id="KW-1185">Reference proteome</keyword>
<dbReference type="RefSeq" id="XP_001586892.1">
    <property type="nucleotide sequence ID" value="XM_001586842.1"/>
</dbReference>
<gene>
    <name evidence="2" type="ORF">SS1G_11921</name>
</gene>
<organism evidence="2 3">
    <name type="scientific">Sclerotinia sclerotiorum (strain ATCC 18683 / 1980 / Ss-1)</name>
    <name type="common">White mold</name>
    <name type="synonym">Whetzelinia sclerotiorum</name>
    <dbReference type="NCBI Taxonomy" id="665079"/>
    <lineage>
        <taxon>Eukaryota</taxon>
        <taxon>Fungi</taxon>
        <taxon>Dikarya</taxon>
        <taxon>Ascomycota</taxon>
        <taxon>Pezizomycotina</taxon>
        <taxon>Leotiomycetes</taxon>
        <taxon>Helotiales</taxon>
        <taxon>Sclerotiniaceae</taxon>
        <taxon>Sclerotinia</taxon>
    </lineage>
</organism>
<evidence type="ECO:0000256" key="1">
    <source>
        <dbReference type="SAM" id="Phobius"/>
    </source>
</evidence>
<feature type="transmembrane region" description="Helical" evidence="1">
    <location>
        <begin position="6"/>
        <end position="26"/>
    </location>
</feature>
<dbReference type="GeneID" id="5483039"/>
<keyword evidence="1" id="KW-0472">Membrane</keyword>
<keyword evidence="1" id="KW-1133">Transmembrane helix</keyword>
<protein>
    <submittedName>
        <fullName evidence="2">Uncharacterized protein</fullName>
    </submittedName>
</protein>
<sequence>MSDVHGSYNMIYLGSVLFILMEAGWLEGGGELHRYGRVAPPYDLVFVNKAPQPSTAVAKP</sequence>
<dbReference type="AlphaFoldDB" id="A7F3S5"/>
<dbReference type="KEGG" id="ssl:SS1G_11921"/>
<dbReference type="InParanoid" id="A7F3S5"/>
<dbReference type="EMBL" id="CH476640">
    <property type="protein sequence ID" value="EDN97396.1"/>
    <property type="molecule type" value="Genomic_DNA"/>
</dbReference>
<name>A7F3S5_SCLS1</name>
<proteinExistence type="predicted"/>
<evidence type="ECO:0000313" key="2">
    <source>
        <dbReference type="EMBL" id="EDN97396.1"/>
    </source>
</evidence>
<reference evidence="3" key="1">
    <citation type="journal article" date="2011" name="PLoS Genet.">
        <title>Genomic analysis of the necrotrophic fungal pathogens Sclerotinia sclerotiorum and Botrytis cinerea.</title>
        <authorList>
            <person name="Amselem J."/>
            <person name="Cuomo C.A."/>
            <person name="van Kan J.A."/>
            <person name="Viaud M."/>
            <person name="Benito E.P."/>
            <person name="Couloux A."/>
            <person name="Coutinho P.M."/>
            <person name="de Vries R.P."/>
            <person name="Dyer P.S."/>
            <person name="Fillinger S."/>
            <person name="Fournier E."/>
            <person name="Gout L."/>
            <person name="Hahn M."/>
            <person name="Kohn L."/>
            <person name="Lapalu N."/>
            <person name="Plummer K.M."/>
            <person name="Pradier J.M."/>
            <person name="Quevillon E."/>
            <person name="Sharon A."/>
            <person name="Simon A."/>
            <person name="ten Have A."/>
            <person name="Tudzynski B."/>
            <person name="Tudzynski P."/>
            <person name="Wincker P."/>
            <person name="Andrew M."/>
            <person name="Anthouard V."/>
            <person name="Beever R.E."/>
            <person name="Beffa R."/>
            <person name="Benoit I."/>
            <person name="Bouzid O."/>
            <person name="Brault B."/>
            <person name="Chen Z."/>
            <person name="Choquer M."/>
            <person name="Collemare J."/>
            <person name="Cotton P."/>
            <person name="Danchin E.G."/>
            <person name="Da Silva C."/>
            <person name="Gautier A."/>
            <person name="Giraud C."/>
            <person name="Giraud T."/>
            <person name="Gonzalez C."/>
            <person name="Grossetete S."/>
            <person name="Guldener U."/>
            <person name="Henrissat B."/>
            <person name="Howlett B.J."/>
            <person name="Kodira C."/>
            <person name="Kretschmer M."/>
            <person name="Lappartient A."/>
            <person name="Leroch M."/>
            <person name="Levis C."/>
            <person name="Mauceli E."/>
            <person name="Neuveglise C."/>
            <person name="Oeser B."/>
            <person name="Pearson M."/>
            <person name="Poulain J."/>
            <person name="Poussereau N."/>
            <person name="Quesneville H."/>
            <person name="Rascle C."/>
            <person name="Schumacher J."/>
            <person name="Segurens B."/>
            <person name="Sexton A."/>
            <person name="Silva E."/>
            <person name="Sirven C."/>
            <person name="Soanes D.M."/>
            <person name="Talbot N.J."/>
            <person name="Templeton M."/>
            <person name="Yandava C."/>
            <person name="Yarden O."/>
            <person name="Zeng Q."/>
            <person name="Rollins J.A."/>
            <person name="Lebrun M.H."/>
            <person name="Dickman M."/>
        </authorList>
    </citation>
    <scope>NUCLEOTIDE SEQUENCE [LARGE SCALE GENOMIC DNA]</scope>
    <source>
        <strain evidence="3">ATCC 18683 / 1980 / Ss-1</strain>
    </source>
</reference>